<organism evidence="4 5">
    <name type="scientific">Capsaspora owczarzaki (strain ATCC 30864)</name>
    <dbReference type="NCBI Taxonomy" id="595528"/>
    <lineage>
        <taxon>Eukaryota</taxon>
        <taxon>Filasterea</taxon>
        <taxon>Capsaspora</taxon>
    </lineage>
</organism>
<dbReference type="SMART" id="SM00368">
    <property type="entry name" value="LRR_RI"/>
    <property type="match status" value="6"/>
</dbReference>
<dbReference type="GO" id="GO:0048471">
    <property type="term" value="C:perinuclear region of cytoplasm"/>
    <property type="evidence" value="ECO:0007669"/>
    <property type="project" value="TreeGrafter"/>
</dbReference>
<dbReference type="PANTHER" id="PTHR24113">
    <property type="entry name" value="RAN GTPASE-ACTIVATING PROTEIN 1"/>
    <property type="match status" value="1"/>
</dbReference>
<keyword evidence="3" id="KW-0677">Repeat</keyword>
<dbReference type="Proteomes" id="UP000008743">
    <property type="component" value="Unassembled WGS sequence"/>
</dbReference>
<proteinExistence type="predicted"/>
<dbReference type="Pfam" id="PF13516">
    <property type="entry name" value="LRR_6"/>
    <property type="match status" value="6"/>
</dbReference>
<evidence type="ECO:0000313" key="5">
    <source>
        <dbReference type="Proteomes" id="UP000008743"/>
    </source>
</evidence>
<dbReference type="GO" id="GO:0005634">
    <property type="term" value="C:nucleus"/>
    <property type="evidence" value="ECO:0007669"/>
    <property type="project" value="TreeGrafter"/>
</dbReference>
<evidence type="ECO:0008006" key="6">
    <source>
        <dbReference type="Google" id="ProtNLM"/>
    </source>
</evidence>
<dbReference type="SUPFAM" id="SSF52047">
    <property type="entry name" value="RNI-like"/>
    <property type="match status" value="1"/>
</dbReference>
<dbReference type="GO" id="GO:0005829">
    <property type="term" value="C:cytosol"/>
    <property type="evidence" value="ECO:0007669"/>
    <property type="project" value="TreeGrafter"/>
</dbReference>
<dbReference type="GO" id="GO:0031267">
    <property type="term" value="F:small GTPase binding"/>
    <property type="evidence" value="ECO:0007669"/>
    <property type="project" value="TreeGrafter"/>
</dbReference>
<reference evidence="5" key="1">
    <citation type="submission" date="2011-02" db="EMBL/GenBank/DDBJ databases">
        <title>The Genome Sequence of Capsaspora owczarzaki ATCC 30864.</title>
        <authorList>
            <person name="Russ C."/>
            <person name="Cuomo C."/>
            <person name="Burger G."/>
            <person name="Gray M.W."/>
            <person name="Holland P.W.H."/>
            <person name="King N."/>
            <person name="Lang F.B.F."/>
            <person name="Roger A.J."/>
            <person name="Ruiz-Trillo I."/>
            <person name="Young S.K."/>
            <person name="Zeng Q."/>
            <person name="Gargeya S."/>
            <person name="Alvarado L."/>
            <person name="Berlin A."/>
            <person name="Chapman S.B."/>
            <person name="Chen Z."/>
            <person name="Freedman E."/>
            <person name="Gellesch M."/>
            <person name="Goldberg J."/>
            <person name="Griggs A."/>
            <person name="Gujja S."/>
            <person name="Heilman E."/>
            <person name="Heiman D."/>
            <person name="Howarth C."/>
            <person name="Mehta T."/>
            <person name="Neiman D."/>
            <person name="Pearson M."/>
            <person name="Roberts A."/>
            <person name="Saif S."/>
            <person name="Shea T."/>
            <person name="Shenoy N."/>
            <person name="Sisk P."/>
            <person name="Stolte C."/>
            <person name="Sykes S."/>
            <person name="White J."/>
            <person name="Yandava C."/>
            <person name="Haas B."/>
            <person name="Nusbaum C."/>
            <person name="Birren B."/>
        </authorList>
    </citation>
    <scope>NUCLEOTIDE SEQUENCE</scope>
    <source>
        <strain evidence="5">ATCC 30864</strain>
    </source>
</reference>
<keyword evidence="1" id="KW-0343">GTPase activation</keyword>
<dbReference type="GO" id="GO:0005096">
    <property type="term" value="F:GTPase activator activity"/>
    <property type="evidence" value="ECO:0007669"/>
    <property type="project" value="UniProtKB-KW"/>
</dbReference>
<gene>
    <name evidence="4" type="ORF">CAOG_009498</name>
</gene>
<keyword evidence="5" id="KW-1185">Reference proteome</keyword>
<accession>A0A0D2U6U7</accession>
<dbReference type="InterPro" id="IPR032675">
    <property type="entry name" value="LRR_dom_sf"/>
</dbReference>
<dbReference type="PANTHER" id="PTHR24113:SF12">
    <property type="entry name" value="RAN GTPASE-ACTIVATING PROTEIN 1"/>
    <property type="match status" value="1"/>
</dbReference>
<dbReference type="AlphaFoldDB" id="A0A0D2U6U7"/>
<dbReference type="PhylomeDB" id="A0A0D2U6U7"/>
<dbReference type="InParanoid" id="A0A0D2U6U7"/>
<evidence type="ECO:0000256" key="3">
    <source>
        <dbReference type="ARBA" id="ARBA00022737"/>
    </source>
</evidence>
<dbReference type="InterPro" id="IPR001611">
    <property type="entry name" value="Leu-rich_rpt"/>
</dbReference>
<evidence type="ECO:0000256" key="2">
    <source>
        <dbReference type="ARBA" id="ARBA00022614"/>
    </source>
</evidence>
<dbReference type="InterPro" id="IPR027038">
    <property type="entry name" value="RanGap"/>
</dbReference>
<keyword evidence="2" id="KW-0433">Leucine-rich repeat</keyword>
<sequence length="416" mass="46532">MLTYQSMSESQRKLHDFVKNASGWLWWDEKQIGNDGAQAVAEALKVNTTLTHLELRENQIGDVGARAIAETLKVNKTVMEVALSWNQISDAGARAIAETLKVNTNLRWLTLSSNQVGDAGARAIAETLKVNTTMKRLFLYHNQIGDAGAQAIAEALKVNTNLIWLHLKVNRIGDAGAQAIAAALKVNKTLTELTLENNCIGQVGIQALDEARKVNGILTKLDIQDQINPLAFSLLPRLATSEDWQRVFHLLTRRHELENQPALLPALPAEVAELVMHEAEYLQGVQHIHQARSSYNQIDFLKLTMPRSSNGNSIRVKAIQVLREQYEAKSDPFEQYEAKSDPFDLIVRDEHGAVRYKWVAEALVVDSNIQLVTISPTDHPVIRQLRAGWEVEVQLGQSFRFVRLASLSVGYIERQD</sequence>
<name>A0A0D2U6U7_CAPO3</name>
<dbReference type="EMBL" id="KE346362">
    <property type="protein sequence ID" value="KJE90896.1"/>
    <property type="molecule type" value="Genomic_DNA"/>
</dbReference>
<dbReference type="OrthoDB" id="120976at2759"/>
<protein>
    <recommendedName>
        <fullName evidence="6">NOD3 protein</fullName>
    </recommendedName>
</protein>
<evidence type="ECO:0000313" key="4">
    <source>
        <dbReference type="EMBL" id="KJE90896.1"/>
    </source>
</evidence>
<dbReference type="Gene3D" id="3.80.10.10">
    <property type="entry name" value="Ribonuclease Inhibitor"/>
    <property type="match status" value="2"/>
</dbReference>
<dbReference type="GO" id="GO:0006913">
    <property type="term" value="P:nucleocytoplasmic transport"/>
    <property type="evidence" value="ECO:0007669"/>
    <property type="project" value="TreeGrafter"/>
</dbReference>
<evidence type="ECO:0000256" key="1">
    <source>
        <dbReference type="ARBA" id="ARBA00022468"/>
    </source>
</evidence>